<feature type="compositionally biased region" description="Basic residues" evidence="3">
    <location>
        <begin position="579"/>
        <end position="588"/>
    </location>
</feature>
<dbReference type="Pfam" id="PF00501">
    <property type="entry name" value="AMP-binding"/>
    <property type="match status" value="1"/>
</dbReference>
<evidence type="ECO:0000256" key="1">
    <source>
        <dbReference type="ARBA" id="ARBA00006432"/>
    </source>
</evidence>
<dbReference type="PROSITE" id="PS00455">
    <property type="entry name" value="AMP_BINDING"/>
    <property type="match status" value="1"/>
</dbReference>
<dbReference type="PANTHER" id="PTHR43201:SF5">
    <property type="entry name" value="MEDIUM-CHAIN ACYL-COA LIGASE ACSF2, MITOCHONDRIAL"/>
    <property type="match status" value="1"/>
</dbReference>
<evidence type="ECO:0000313" key="6">
    <source>
        <dbReference type="EMBL" id="QUS40305.1"/>
    </source>
</evidence>
<evidence type="ECO:0000259" key="4">
    <source>
        <dbReference type="Pfam" id="PF00501"/>
    </source>
</evidence>
<dbReference type="InterPro" id="IPR000873">
    <property type="entry name" value="AMP-dep_synth/lig_dom"/>
</dbReference>
<dbReference type="SUPFAM" id="SSF56801">
    <property type="entry name" value="Acetyl-CoA synthetase-like"/>
    <property type="match status" value="1"/>
</dbReference>
<sequence>MDDHGLHCHVNRARQNDPCDDLNSISGHRAYGETHRCFIEGDATVIAIDDRTTIGEAFQLAAAAYGPRPFLAAPVGPHRAYHQQGYEIDFATAAREVQQLCEAYKSRGFGHGHRIAMLLDNRPEHLLHKLALNTLGISCVPVNPDYRASEIAYLLENSEADLAIVSNERREQLDAGMAISAHKAPIVPFDDLSSLPVPAKPARTDPVTSETEASVLYTSGTTGRPKGCMLSHGYELASGAWYATRGHLAAFRPEGERLYNPLPLYHVNSSILSFHCVMLTGSCQIQPDRFNPTRWWSEVTQTRATIIHYLGVIVPLLLNMPPSAEERDHSVRFGIGAGAEPQLHALFEKRFNLPLIEIWGMTEMVRVLLDHEAPRQVGTRAFGRPAAGVEVRVIDEHDNDVARGSPGEMVIRYNAETPRRHFFSGYLKDEKATVDAWRGSWFHTGDTVRQDDDGMLHFVDRKKNIIRRSGENIAAAEIEAVLQSHDLVKQVAVLAVPDELREEEVFACVVLSDPQTADGAAETLFQHCNRELAYFKSPGWLLFVDSLPTTGTQKIQKHHIFPNGQDPRSSAGVHDLRERKKRDPARKG</sequence>
<feature type="domain" description="AMP-binding enzyme C-terminal" evidence="5">
    <location>
        <begin position="477"/>
        <end position="554"/>
    </location>
</feature>
<feature type="domain" description="AMP-dependent synthetase/ligase" evidence="4">
    <location>
        <begin position="78"/>
        <end position="414"/>
    </location>
</feature>
<accession>A0ABX8ADB2</accession>
<gene>
    <name evidence="6" type="ORF">RPMA_16765</name>
</gene>
<comment type="similarity">
    <text evidence="1">Belongs to the ATP-dependent AMP-binding enzyme family.</text>
</comment>
<dbReference type="PANTHER" id="PTHR43201">
    <property type="entry name" value="ACYL-COA SYNTHETASE"/>
    <property type="match status" value="1"/>
</dbReference>
<dbReference type="InterPro" id="IPR020845">
    <property type="entry name" value="AMP-binding_CS"/>
</dbReference>
<dbReference type="GO" id="GO:0016874">
    <property type="term" value="F:ligase activity"/>
    <property type="evidence" value="ECO:0007669"/>
    <property type="project" value="UniProtKB-KW"/>
</dbReference>
<dbReference type="EMBL" id="CP036498">
    <property type="protein sequence ID" value="QUS40305.1"/>
    <property type="molecule type" value="Genomic_DNA"/>
</dbReference>
<name>A0ABX8ADB2_9BRAD</name>
<protein>
    <submittedName>
        <fullName evidence="6">Long-chain fatty acid--CoA ligase</fullName>
    </submittedName>
</protein>
<evidence type="ECO:0000256" key="2">
    <source>
        <dbReference type="ARBA" id="ARBA00022598"/>
    </source>
</evidence>
<proteinExistence type="inferred from homology"/>
<organism evidence="6 7">
    <name type="scientific">Tardiphaga alba</name>
    <dbReference type="NCBI Taxonomy" id="340268"/>
    <lineage>
        <taxon>Bacteria</taxon>
        <taxon>Pseudomonadati</taxon>
        <taxon>Pseudomonadota</taxon>
        <taxon>Alphaproteobacteria</taxon>
        <taxon>Hyphomicrobiales</taxon>
        <taxon>Nitrobacteraceae</taxon>
        <taxon>Tardiphaga</taxon>
    </lineage>
</organism>
<dbReference type="InterPro" id="IPR045851">
    <property type="entry name" value="AMP-bd_C_sf"/>
</dbReference>
<keyword evidence="2 6" id="KW-0436">Ligase</keyword>
<dbReference type="Gene3D" id="3.40.50.12780">
    <property type="entry name" value="N-terminal domain of ligase-like"/>
    <property type="match status" value="1"/>
</dbReference>
<dbReference type="Gene3D" id="3.30.300.30">
    <property type="match status" value="1"/>
</dbReference>
<dbReference type="InterPro" id="IPR042099">
    <property type="entry name" value="ANL_N_sf"/>
</dbReference>
<dbReference type="InterPro" id="IPR025110">
    <property type="entry name" value="AMP-bd_C"/>
</dbReference>
<feature type="region of interest" description="Disordered" evidence="3">
    <location>
        <begin position="559"/>
        <end position="588"/>
    </location>
</feature>
<evidence type="ECO:0000259" key="5">
    <source>
        <dbReference type="Pfam" id="PF13193"/>
    </source>
</evidence>
<dbReference type="Pfam" id="PF13193">
    <property type="entry name" value="AMP-binding_C"/>
    <property type="match status" value="1"/>
</dbReference>
<evidence type="ECO:0000313" key="7">
    <source>
        <dbReference type="Proteomes" id="UP000682843"/>
    </source>
</evidence>
<evidence type="ECO:0000256" key="3">
    <source>
        <dbReference type="SAM" id="MobiDB-lite"/>
    </source>
</evidence>
<dbReference type="Proteomes" id="UP000682843">
    <property type="component" value="Chromosome"/>
</dbReference>
<reference evidence="6 7" key="1">
    <citation type="submission" date="2019-02" db="EMBL/GenBank/DDBJ databases">
        <title>Emended description of the genus Rhodopseudomonas and description of Rhodopseudomonas albus sp. nov., a non-phototrophic, heavy-metal-tolerant bacterium isolated from garden soil.</title>
        <authorList>
            <person name="Bao Z."/>
            <person name="Cao W.W."/>
            <person name="Sato Y."/>
            <person name="Nishizawa T."/>
            <person name="Zhao J."/>
            <person name="Guo Y."/>
            <person name="Ohta H."/>
        </authorList>
    </citation>
    <scope>NUCLEOTIDE SEQUENCE [LARGE SCALE GENOMIC DNA]</scope>
    <source>
        <strain evidence="6 7">SK50-23</strain>
    </source>
</reference>
<keyword evidence="7" id="KW-1185">Reference proteome</keyword>